<feature type="region of interest" description="Disordered" evidence="1">
    <location>
        <begin position="1"/>
        <end position="27"/>
    </location>
</feature>
<organism evidence="2 3">
    <name type="scientific">Plasmopara halstedii</name>
    <name type="common">Downy mildew of sunflower</name>
    <dbReference type="NCBI Taxonomy" id="4781"/>
    <lineage>
        <taxon>Eukaryota</taxon>
        <taxon>Sar</taxon>
        <taxon>Stramenopiles</taxon>
        <taxon>Oomycota</taxon>
        <taxon>Peronosporomycetes</taxon>
        <taxon>Peronosporales</taxon>
        <taxon>Peronosporaceae</taxon>
        <taxon>Plasmopara</taxon>
    </lineage>
</organism>
<dbReference type="GeneID" id="36408874"/>
<evidence type="ECO:0000313" key="3">
    <source>
        <dbReference type="Proteomes" id="UP000054928"/>
    </source>
</evidence>
<evidence type="ECO:0000256" key="1">
    <source>
        <dbReference type="SAM" id="MobiDB-lite"/>
    </source>
</evidence>
<keyword evidence="2" id="KW-0251">Elongation factor</keyword>
<dbReference type="RefSeq" id="XP_024579997.1">
    <property type="nucleotide sequence ID" value="XM_024729640.1"/>
</dbReference>
<reference evidence="3" key="1">
    <citation type="submission" date="2014-09" db="EMBL/GenBank/DDBJ databases">
        <authorList>
            <person name="Sharma Rahul"/>
            <person name="Thines Marco"/>
        </authorList>
    </citation>
    <scope>NUCLEOTIDE SEQUENCE [LARGE SCALE GENOMIC DNA]</scope>
</reference>
<keyword evidence="2" id="KW-0648">Protein biosynthesis</keyword>
<dbReference type="EMBL" id="CCYD01000685">
    <property type="protein sequence ID" value="CEG43628.1"/>
    <property type="molecule type" value="Genomic_DNA"/>
</dbReference>
<feature type="compositionally biased region" description="Low complexity" evidence="1">
    <location>
        <begin position="91"/>
        <end position="111"/>
    </location>
</feature>
<name>A0A0P1AQU1_PLAHL</name>
<sequence>MQMHHLVPPQQQYQGFEPEDASLNNTNTSGMPIAYNGYNYGPAAGYYGDQFGNYGNAFNSTGFVNSAMGQQDTNMGLPPLANRQMGYDPTQSQNQQQNNGGYMSGSGEYWR</sequence>
<feature type="region of interest" description="Disordered" evidence="1">
    <location>
        <begin position="69"/>
        <end position="111"/>
    </location>
</feature>
<accession>A0A0P1AQU1</accession>
<keyword evidence="3" id="KW-1185">Reference proteome</keyword>
<evidence type="ECO:0000313" key="2">
    <source>
        <dbReference type="EMBL" id="CEG43628.1"/>
    </source>
</evidence>
<dbReference type="Proteomes" id="UP000054928">
    <property type="component" value="Unassembled WGS sequence"/>
</dbReference>
<dbReference type="AlphaFoldDB" id="A0A0P1AQU1"/>
<proteinExistence type="predicted"/>
<dbReference type="GO" id="GO:0003746">
    <property type="term" value="F:translation elongation factor activity"/>
    <property type="evidence" value="ECO:0007669"/>
    <property type="project" value="UniProtKB-KW"/>
</dbReference>
<protein>
    <submittedName>
        <fullName evidence="2">NEGATIVE ELONGATION FACTOR A (NELF-A)</fullName>
    </submittedName>
</protein>